<gene>
    <name evidence="1" type="ORF">COLO4_29657</name>
</gene>
<comment type="caution">
    <text evidence="1">The sequence shown here is derived from an EMBL/GenBank/DDBJ whole genome shotgun (WGS) entry which is preliminary data.</text>
</comment>
<reference evidence="2" key="1">
    <citation type="submission" date="2013-09" db="EMBL/GenBank/DDBJ databases">
        <title>Corchorus olitorius genome sequencing.</title>
        <authorList>
            <person name="Alam M."/>
            <person name="Haque M.S."/>
            <person name="Islam M.S."/>
            <person name="Emdad E.M."/>
            <person name="Islam M.M."/>
            <person name="Ahmed B."/>
            <person name="Halim A."/>
            <person name="Hossen Q.M.M."/>
            <person name="Hossain M.Z."/>
            <person name="Ahmed R."/>
            <person name="Khan M.M."/>
            <person name="Islam R."/>
            <person name="Rashid M.M."/>
            <person name="Khan S.A."/>
            <person name="Rahman M.S."/>
            <person name="Alam M."/>
            <person name="Yahiya A.S."/>
            <person name="Khan M.S."/>
            <person name="Azam M.S."/>
            <person name="Haque T."/>
            <person name="Lashkar M.Z.H."/>
            <person name="Akhand A.I."/>
            <person name="Morshed G."/>
            <person name="Roy S."/>
            <person name="Uddin K.S."/>
            <person name="Rabeya T."/>
            <person name="Hossain A.S."/>
            <person name="Chowdhury A."/>
            <person name="Snigdha A.R."/>
            <person name="Mortoza M.S."/>
            <person name="Matin S.A."/>
            <person name="Hoque S.M.E."/>
            <person name="Islam M.K."/>
            <person name="Roy D.K."/>
            <person name="Haider R."/>
            <person name="Moosa M.M."/>
            <person name="Elias S.M."/>
            <person name="Hasan A.M."/>
            <person name="Jahan S."/>
            <person name="Shafiuddin M."/>
            <person name="Mahmood N."/>
            <person name="Shommy N.S."/>
        </authorList>
    </citation>
    <scope>NUCLEOTIDE SEQUENCE [LARGE SCALE GENOMIC DNA]</scope>
    <source>
        <strain evidence="2">cv. O-4</strain>
    </source>
</reference>
<dbReference type="Proteomes" id="UP000187203">
    <property type="component" value="Unassembled WGS sequence"/>
</dbReference>
<keyword evidence="2" id="KW-1185">Reference proteome</keyword>
<organism evidence="1 2">
    <name type="scientific">Corchorus olitorius</name>
    <dbReference type="NCBI Taxonomy" id="93759"/>
    <lineage>
        <taxon>Eukaryota</taxon>
        <taxon>Viridiplantae</taxon>
        <taxon>Streptophyta</taxon>
        <taxon>Embryophyta</taxon>
        <taxon>Tracheophyta</taxon>
        <taxon>Spermatophyta</taxon>
        <taxon>Magnoliopsida</taxon>
        <taxon>eudicotyledons</taxon>
        <taxon>Gunneridae</taxon>
        <taxon>Pentapetalae</taxon>
        <taxon>rosids</taxon>
        <taxon>malvids</taxon>
        <taxon>Malvales</taxon>
        <taxon>Malvaceae</taxon>
        <taxon>Grewioideae</taxon>
        <taxon>Apeibeae</taxon>
        <taxon>Corchorus</taxon>
    </lineage>
</organism>
<accession>A0A1R3HDS2</accession>
<dbReference type="AlphaFoldDB" id="A0A1R3HDS2"/>
<name>A0A1R3HDS2_9ROSI</name>
<evidence type="ECO:0000313" key="2">
    <source>
        <dbReference type="Proteomes" id="UP000187203"/>
    </source>
</evidence>
<evidence type="ECO:0000313" key="1">
    <source>
        <dbReference type="EMBL" id="OMO68451.1"/>
    </source>
</evidence>
<dbReference type="EMBL" id="AWUE01020389">
    <property type="protein sequence ID" value="OMO68451.1"/>
    <property type="molecule type" value="Genomic_DNA"/>
</dbReference>
<proteinExistence type="predicted"/>
<protein>
    <submittedName>
        <fullName evidence="1">Uncharacterized protein</fullName>
    </submittedName>
</protein>
<sequence>MVLLNTFLDYMGVNLVKMVLGFAGPKKGWERRKRNWHGRDRDLPRMALLSFLSNSIEPGRRAAAATLRFTLPLIFLSQ</sequence>